<gene>
    <name evidence="1" type="ORF">BOLC3T15947H</name>
</gene>
<dbReference type="EMBL" id="LR031872">
    <property type="protein sequence ID" value="VDC91649.1"/>
    <property type="molecule type" value="Genomic_DNA"/>
</dbReference>
<protein>
    <submittedName>
        <fullName evidence="1">Uncharacterized protein</fullName>
    </submittedName>
</protein>
<organism evidence="1">
    <name type="scientific">Brassica oleracea</name>
    <name type="common">Wild cabbage</name>
    <dbReference type="NCBI Taxonomy" id="3712"/>
    <lineage>
        <taxon>Eukaryota</taxon>
        <taxon>Viridiplantae</taxon>
        <taxon>Streptophyta</taxon>
        <taxon>Embryophyta</taxon>
        <taxon>Tracheophyta</taxon>
        <taxon>Spermatophyta</taxon>
        <taxon>Magnoliopsida</taxon>
        <taxon>eudicotyledons</taxon>
        <taxon>Gunneridae</taxon>
        <taxon>Pentapetalae</taxon>
        <taxon>rosids</taxon>
        <taxon>malvids</taxon>
        <taxon>Brassicales</taxon>
        <taxon>Brassicaceae</taxon>
        <taxon>Brassiceae</taxon>
        <taxon>Brassica</taxon>
    </lineage>
</organism>
<name>A0A3P6ARH8_BRAOL</name>
<accession>A0A3P6ARH8</accession>
<proteinExistence type="predicted"/>
<dbReference type="AlphaFoldDB" id="A0A3P6ARH8"/>
<sequence>MRRKDITVVDLLDNFPETLAKARVFEIKLYDQYE</sequence>
<evidence type="ECO:0000313" key="1">
    <source>
        <dbReference type="EMBL" id="VDC91649.1"/>
    </source>
</evidence>
<reference evidence="1" key="1">
    <citation type="submission" date="2018-11" db="EMBL/GenBank/DDBJ databases">
        <authorList>
            <consortium name="Genoscope - CEA"/>
            <person name="William W."/>
        </authorList>
    </citation>
    <scope>NUCLEOTIDE SEQUENCE</scope>
</reference>